<reference evidence="1" key="1">
    <citation type="journal article" date="2017" name="Nature">
        <title>The genome of Chenopodium quinoa.</title>
        <authorList>
            <person name="Jarvis D.E."/>
            <person name="Ho Y.S."/>
            <person name="Lightfoot D.J."/>
            <person name="Schmoeckel S.M."/>
            <person name="Li B."/>
            <person name="Borm T.J.A."/>
            <person name="Ohyanagi H."/>
            <person name="Mineta K."/>
            <person name="Michell C.T."/>
            <person name="Saber N."/>
            <person name="Kharbatia N.M."/>
            <person name="Rupper R.R."/>
            <person name="Sharp A.R."/>
            <person name="Dally N."/>
            <person name="Boughton B.A."/>
            <person name="Woo Y.H."/>
            <person name="Gao G."/>
            <person name="Schijlen E.G.W.M."/>
            <person name="Guo X."/>
            <person name="Momin A.A."/>
            <person name="Negrao S."/>
            <person name="Al-Babili S."/>
            <person name="Gehring C."/>
            <person name="Roessner U."/>
            <person name="Jung C."/>
            <person name="Murphy K."/>
            <person name="Arold S.T."/>
            <person name="Gojobori T."/>
            <person name="van der Linden C.G."/>
            <person name="van Loo E.N."/>
            <person name="Jellen E.N."/>
            <person name="Maughan P.J."/>
            <person name="Tester M."/>
        </authorList>
    </citation>
    <scope>NUCLEOTIDE SEQUENCE [LARGE SCALE GENOMIC DNA]</scope>
    <source>
        <strain evidence="1">cv. PI 614886</strain>
    </source>
</reference>
<dbReference type="EnsemblPlants" id="AUR62033053-RA">
    <property type="protein sequence ID" value="AUR62033053-RA:cds"/>
    <property type="gene ID" value="AUR62033053"/>
</dbReference>
<keyword evidence="2" id="KW-1185">Reference proteome</keyword>
<evidence type="ECO:0000313" key="1">
    <source>
        <dbReference type="EnsemblPlants" id="AUR62033053-RA:cds"/>
    </source>
</evidence>
<evidence type="ECO:0008006" key="3">
    <source>
        <dbReference type="Google" id="ProtNLM"/>
    </source>
</evidence>
<evidence type="ECO:0000313" key="2">
    <source>
        <dbReference type="Proteomes" id="UP000596660"/>
    </source>
</evidence>
<accession>A0A803MP52</accession>
<proteinExistence type="predicted"/>
<protein>
    <recommendedName>
        <fullName evidence="3">FAR1 domain-containing protein</fullName>
    </recommendedName>
</protein>
<dbReference type="AlphaFoldDB" id="A0A803MP52"/>
<sequence>MDGDGVTHDEAVVSNTGDDDVLMLDLVNDGEGGGQVEEMNDGASLSELLKGVVVGEESYKTPKKGFSSVAISVEIEEFVEVDVGLPPPSVGMVFQSWQELDEYFREYGKQNGFGVVRTSSCKVGKGPNAKMRRNCL</sequence>
<name>A0A803MP52_CHEQI</name>
<organism evidence="1 2">
    <name type="scientific">Chenopodium quinoa</name>
    <name type="common">Quinoa</name>
    <dbReference type="NCBI Taxonomy" id="63459"/>
    <lineage>
        <taxon>Eukaryota</taxon>
        <taxon>Viridiplantae</taxon>
        <taxon>Streptophyta</taxon>
        <taxon>Embryophyta</taxon>
        <taxon>Tracheophyta</taxon>
        <taxon>Spermatophyta</taxon>
        <taxon>Magnoliopsida</taxon>
        <taxon>eudicotyledons</taxon>
        <taxon>Gunneridae</taxon>
        <taxon>Pentapetalae</taxon>
        <taxon>Caryophyllales</taxon>
        <taxon>Chenopodiaceae</taxon>
        <taxon>Chenopodioideae</taxon>
        <taxon>Atripliceae</taxon>
        <taxon>Chenopodium</taxon>
    </lineage>
</organism>
<dbReference type="Gramene" id="AUR62033053-RA">
    <property type="protein sequence ID" value="AUR62033053-RA:cds"/>
    <property type="gene ID" value="AUR62033053"/>
</dbReference>
<reference evidence="1" key="2">
    <citation type="submission" date="2021-03" db="UniProtKB">
        <authorList>
            <consortium name="EnsemblPlants"/>
        </authorList>
    </citation>
    <scope>IDENTIFICATION</scope>
</reference>
<dbReference type="Proteomes" id="UP000596660">
    <property type="component" value="Unplaced"/>
</dbReference>